<evidence type="ECO:0000256" key="6">
    <source>
        <dbReference type="ARBA" id="ARBA00022763"/>
    </source>
</evidence>
<evidence type="ECO:0000313" key="18">
    <source>
        <dbReference type="EMBL" id="KAK2714740.1"/>
    </source>
</evidence>
<keyword evidence="6" id="KW-0227">DNA damage</keyword>
<dbReference type="SMART" id="SM00382">
    <property type="entry name" value="AAA"/>
    <property type="match status" value="1"/>
</dbReference>
<dbReference type="InterPro" id="IPR012340">
    <property type="entry name" value="NA-bd_OB-fold"/>
</dbReference>
<dbReference type="InterPro" id="IPR041562">
    <property type="entry name" value="MCM_lid"/>
</dbReference>
<dbReference type="PROSITE" id="PS50051">
    <property type="entry name" value="MCM_2"/>
    <property type="match status" value="1"/>
</dbReference>
<dbReference type="Pfam" id="PF26065">
    <property type="entry name" value="MCM8_N"/>
    <property type="match status" value="1"/>
</dbReference>
<dbReference type="GO" id="GO:0097362">
    <property type="term" value="C:MCM8-MCM9 complex"/>
    <property type="evidence" value="ECO:0007669"/>
    <property type="project" value="UniProtKB-ARBA"/>
</dbReference>
<dbReference type="GO" id="GO:0000724">
    <property type="term" value="P:double-strand break repair via homologous recombination"/>
    <property type="evidence" value="ECO:0007669"/>
    <property type="project" value="UniProtKB-ARBA"/>
</dbReference>
<dbReference type="InterPro" id="IPR001208">
    <property type="entry name" value="MCM_dom"/>
</dbReference>
<evidence type="ECO:0000256" key="3">
    <source>
        <dbReference type="ARBA" id="ARBA00012551"/>
    </source>
</evidence>
<gene>
    <name evidence="18" type="ORF">QYM36_009082</name>
</gene>
<evidence type="ECO:0000256" key="13">
    <source>
        <dbReference type="ARBA" id="ARBA00041084"/>
    </source>
</evidence>
<keyword evidence="19" id="KW-1185">Reference proteome</keyword>
<evidence type="ECO:0000256" key="10">
    <source>
        <dbReference type="ARBA" id="ARBA00023125"/>
    </source>
</evidence>
<feature type="domain" description="MCM C-terminal AAA(+) ATPase" evidence="17">
    <location>
        <begin position="354"/>
        <end position="559"/>
    </location>
</feature>
<dbReference type="Gene3D" id="2.40.50.140">
    <property type="entry name" value="Nucleic acid-binding proteins"/>
    <property type="match status" value="1"/>
</dbReference>
<evidence type="ECO:0000256" key="15">
    <source>
        <dbReference type="ARBA" id="ARBA00047995"/>
    </source>
</evidence>
<dbReference type="Proteomes" id="UP001187531">
    <property type="component" value="Unassembled WGS sequence"/>
</dbReference>
<dbReference type="InterPro" id="IPR003593">
    <property type="entry name" value="AAA+_ATPase"/>
</dbReference>
<keyword evidence="11" id="KW-0234">DNA repair</keyword>
<dbReference type="SMART" id="SM00350">
    <property type="entry name" value="MCM"/>
    <property type="match status" value="1"/>
</dbReference>
<dbReference type="GO" id="GO:0006260">
    <property type="term" value="P:DNA replication"/>
    <property type="evidence" value="ECO:0007669"/>
    <property type="project" value="InterPro"/>
</dbReference>
<dbReference type="InterPro" id="IPR031327">
    <property type="entry name" value="MCM"/>
</dbReference>
<comment type="similarity">
    <text evidence="2 16">Belongs to the MCM family.</text>
</comment>
<comment type="catalytic activity">
    <reaction evidence="15">
        <text>ATP + H2O = ADP + phosphate + H(+)</text>
        <dbReference type="Rhea" id="RHEA:13065"/>
        <dbReference type="ChEBI" id="CHEBI:15377"/>
        <dbReference type="ChEBI" id="CHEBI:15378"/>
        <dbReference type="ChEBI" id="CHEBI:30616"/>
        <dbReference type="ChEBI" id="CHEBI:43474"/>
        <dbReference type="ChEBI" id="CHEBI:456216"/>
        <dbReference type="EC" id="3.6.4.12"/>
    </reaction>
</comment>
<evidence type="ECO:0000256" key="8">
    <source>
        <dbReference type="ARBA" id="ARBA00022806"/>
    </source>
</evidence>
<dbReference type="Gene3D" id="2.20.28.10">
    <property type="match status" value="1"/>
</dbReference>
<dbReference type="InterPro" id="IPR018525">
    <property type="entry name" value="MCM_CS"/>
</dbReference>
<evidence type="ECO:0000256" key="4">
    <source>
        <dbReference type="ARBA" id="ARBA00022705"/>
    </source>
</evidence>
<comment type="caution">
    <text evidence="18">The sequence shown here is derived from an EMBL/GenBank/DDBJ whole genome shotgun (WGS) entry which is preliminary data.</text>
</comment>
<evidence type="ECO:0000256" key="14">
    <source>
        <dbReference type="ARBA" id="ARBA00042306"/>
    </source>
</evidence>
<dbReference type="AlphaFoldDB" id="A0AA88HS46"/>
<dbReference type="InterPro" id="IPR033762">
    <property type="entry name" value="MCM_OB"/>
</dbReference>
<keyword evidence="10 16" id="KW-0238">DNA-binding</keyword>
<dbReference type="InterPro" id="IPR056875">
    <property type="entry name" value="MCM8/REC_WHD"/>
</dbReference>
<dbReference type="PANTHER" id="PTHR11630">
    <property type="entry name" value="DNA REPLICATION LICENSING FACTOR MCM FAMILY MEMBER"/>
    <property type="match status" value="1"/>
</dbReference>
<dbReference type="FunFam" id="3.40.50.300:FF:002469">
    <property type="entry name" value="Cell division control protein 21"/>
    <property type="match status" value="1"/>
</dbReference>
<keyword evidence="5 16" id="KW-0547">Nucleotide-binding</keyword>
<dbReference type="PRINTS" id="PR01657">
    <property type="entry name" value="MCMFAMILY"/>
</dbReference>
<dbReference type="FunFam" id="2.20.28.10:FF:000007">
    <property type="entry name" value="DNA helicase MCM8 isoform X1"/>
    <property type="match status" value="1"/>
</dbReference>
<evidence type="ECO:0000313" key="19">
    <source>
        <dbReference type="Proteomes" id="UP001187531"/>
    </source>
</evidence>
<dbReference type="CDD" id="cd22247">
    <property type="entry name" value="MCM8_WHD"/>
    <property type="match status" value="1"/>
</dbReference>
<evidence type="ECO:0000259" key="17">
    <source>
        <dbReference type="PROSITE" id="PS50051"/>
    </source>
</evidence>
<dbReference type="Gene3D" id="3.40.50.300">
    <property type="entry name" value="P-loop containing nucleotide triphosphate hydrolases"/>
    <property type="match status" value="1"/>
</dbReference>
<organism evidence="18 19">
    <name type="scientific">Artemia franciscana</name>
    <name type="common">Brine shrimp</name>
    <name type="synonym">Artemia sanfranciscana</name>
    <dbReference type="NCBI Taxonomy" id="6661"/>
    <lineage>
        <taxon>Eukaryota</taxon>
        <taxon>Metazoa</taxon>
        <taxon>Ecdysozoa</taxon>
        <taxon>Arthropoda</taxon>
        <taxon>Crustacea</taxon>
        <taxon>Branchiopoda</taxon>
        <taxon>Anostraca</taxon>
        <taxon>Artemiidae</taxon>
        <taxon>Artemia</taxon>
    </lineage>
</organism>
<dbReference type="EMBL" id="JAVRJZ010000013">
    <property type="protein sequence ID" value="KAK2714742.1"/>
    <property type="molecule type" value="Genomic_DNA"/>
</dbReference>
<keyword evidence="8" id="KW-0347">Helicase</keyword>
<dbReference type="SUPFAM" id="SSF50249">
    <property type="entry name" value="Nucleic acid-binding proteins"/>
    <property type="match status" value="1"/>
</dbReference>
<evidence type="ECO:0000256" key="2">
    <source>
        <dbReference type="ARBA" id="ARBA00008010"/>
    </source>
</evidence>
<evidence type="ECO:0000256" key="11">
    <source>
        <dbReference type="ARBA" id="ARBA00023204"/>
    </source>
</evidence>
<sequence length="781" mass="86476">MNRGGNRRPWGRPWPRNRGKAFYQNGIKQPLSESVMLQITDEAMKGWSLYFYDARYDESSITIQRISALCTFFSDQLDSQHAKDVAKNGYFQIEFSTLVNNDSLKLSIPDLKEIISDNAEYAFKCFGLAVYTVISTKVDMPAVIPRVNVRLINCEPLYQLKSIKANLFGKLVTVKGTVIRVTNVKPMVKFLAFKCRSCNSESAVLQPDGIYTVPEKCPVPGCRGQAFIPVRSSPKTKTMDWQTVRIQEILDDDQKDWGRVPRTMDCVLTEDLVDSLLPGDSVILSGIVKILKGDGQNMTRRQDEKTLYDPYIDATSVLNTKRGHTLNRESDCDVVEFTEGDYNEIQQVHSKENVLALLVKSLAPSIYGHDVVKAGLLLTLLGGISPSSEGVQMRGDPHLLIVGDPGLGKSQLLQAVTLAAPRGVYVCGTTTTKSGLTVTLCRESGGSGEYSLEAGALVLADQGICCIDEFDKMTSQHQALLEAMEQQSVSIAKAGIVCSLPARTSVIAAANPHGGHYDKNKTVSENIHLGPALLSRFDMVFILVDRPSASHDYKISKHIIGLHSKNHNSFVPASIVADEILSGREEFIKDKLTTDDNVIPLSLLRKYIAYAKKYVKPILSDEAKRKLQEFYLELRQKAARSGDITAVTTRQLEALIRLAIARAKADLREEVTTEDASDVIEVMKCSLADTATDEFGNLDMRRSQHGSGMSKANQKRRFIATLQSIAEGSEKSIFSVKEMQDIANRLGIDTQKFGDFLNSMNDQGYLLFKGQGKYQLRVGDI</sequence>
<evidence type="ECO:0000256" key="7">
    <source>
        <dbReference type="ARBA" id="ARBA00022801"/>
    </source>
</evidence>
<comment type="subcellular location">
    <subcellularLocation>
        <location evidence="1">Nucleus</location>
    </subcellularLocation>
</comment>
<dbReference type="GO" id="GO:0017116">
    <property type="term" value="F:single-stranded DNA helicase activity"/>
    <property type="evidence" value="ECO:0007669"/>
    <property type="project" value="TreeGrafter"/>
</dbReference>
<dbReference type="EC" id="3.6.4.12" evidence="3"/>
<protein>
    <recommendedName>
        <fullName evidence="13">DNA helicase MCM8</fullName>
        <ecNumber evidence="3">3.6.4.12</ecNumber>
    </recommendedName>
    <alternativeName>
        <fullName evidence="14">Minichromosome maintenance 8</fullName>
    </alternativeName>
</protein>
<proteinExistence type="inferred from homology"/>
<keyword evidence="4" id="KW-0235">DNA replication</keyword>
<accession>A0AA88HS46</accession>
<evidence type="ECO:0000256" key="1">
    <source>
        <dbReference type="ARBA" id="ARBA00004123"/>
    </source>
</evidence>
<keyword evidence="7" id="KW-0378">Hydrolase</keyword>
<dbReference type="GO" id="GO:0005524">
    <property type="term" value="F:ATP binding"/>
    <property type="evidence" value="ECO:0007669"/>
    <property type="project" value="UniProtKB-KW"/>
</dbReference>
<dbReference type="PROSITE" id="PS00847">
    <property type="entry name" value="MCM_1"/>
    <property type="match status" value="1"/>
</dbReference>
<dbReference type="PANTHER" id="PTHR11630:SF47">
    <property type="entry name" value="DNA HELICASE MCM8"/>
    <property type="match status" value="1"/>
</dbReference>
<dbReference type="InterPro" id="IPR027417">
    <property type="entry name" value="P-loop_NTPase"/>
</dbReference>
<dbReference type="Pfam" id="PF17207">
    <property type="entry name" value="MCM_OB"/>
    <property type="match status" value="1"/>
</dbReference>
<dbReference type="GO" id="GO:0016787">
    <property type="term" value="F:hydrolase activity"/>
    <property type="evidence" value="ECO:0007669"/>
    <property type="project" value="UniProtKB-KW"/>
</dbReference>
<dbReference type="InterPro" id="IPR058767">
    <property type="entry name" value="MCM8_N"/>
</dbReference>
<evidence type="ECO:0000256" key="16">
    <source>
        <dbReference type="RuleBase" id="RU004070"/>
    </source>
</evidence>
<dbReference type="GO" id="GO:0005634">
    <property type="term" value="C:nucleus"/>
    <property type="evidence" value="ECO:0007669"/>
    <property type="project" value="UniProtKB-SubCell"/>
</dbReference>
<evidence type="ECO:0000256" key="9">
    <source>
        <dbReference type="ARBA" id="ARBA00022840"/>
    </source>
</evidence>
<keyword evidence="9 16" id="KW-0067">ATP-binding</keyword>
<evidence type="ECO:0000256" key="12">
    <source>
        <dbReference type="ARBA" id="ARBA00023242"/>
    </source>
</evidence>
<reference evidence="18" key="1">
    <citation type="submission" date="2023-07" db="EMBL/GenBank/DDBJ databases">
        <title>Chromosome-level genome assembly of Artemia franciscana.</title>
        <authorList>
            <person name="Jo E."/>
        </authorList>
    </citation>
    <scope>NUCLEOTIDE SEQUENCE</scope>
    <source>
        <tissue evidence="18">Whole body</tissue>
    </source>
</reference>
<evidence type="ECO:0000256" key="5">
    <source>
        <dbReference type="ARBA" id="ARBA00022741"/>
    </source>
</evidence>
<dbReference type="Pfam" id="PF00493">
    <property type="entry name" value="MCM"/>
    <property type="match status" value="1"/>
</dbReference>
<name>A0AA88HS46_ARTSF</name>
<dbReference type="EMBL" id="JAVRJZ010000013">
    <property type="protein sequence ID" value="KAK2714740.1"/>
    <property type="molecule type" value="Genomic_DNA"/>
</dbReference>
<dbReference type="SUPFAM" id="SSF52540">
    <property type="entry name" value="P-loop containing nucleoside triphosphate hydrolases"/>
    <property type="match status" value="1"/>
</dbReference>
<dbReference type="GO" id="GO:0003697">
    <property type="term" value="F:single-stranded DNA binding"/>
    <property type="evidence" value="ECO:0007669"/>
    <property type="project" value="TreeGrafter"/>
</dbReference>
<dbReference type="Pfam" id="PF25051">
    <property type="entry name" value="WHD_MCM8"/>
    <property type="match status" value="1"/>
</dbReference>
<dbReference type="Pfam" id="PF17855">
    <property type="entry name" value="MCM_lid"/>
    <property type="match status" value="1"/>
</dbReference>
<keyword evidence="12" id="KW-0539">Nucleus</keyword>